<proteinExistence type="predicted"/>
<dbReference type="Proteomes" id="UP000186029">
    <property type="component" value="Unassembled WGS sequence"/>
</dbReference>
<evidence type="ECO:0000313" key="1">
    <source>
        <dbReference type="EMBL" id="OGD67512.1"/>
    </source>
</evidence>
<evidence type="ECO:0000313" key="2">
    <source>
        <dbReference type="Proteomes" id="UP000186029"/>
    </source>
</evidence>
<protein>
    <submittedName>
        <fullName evidence="1">Uncharacterized protein</fullName>
    </submittedName>
</protein>
<organism evidence="1 2">
    <name type="scientific">Candidatus Campbellbacteria bacterium RIFCSPLOWO2_02_35_12</name>
    <dbReference type="NCBI Taxonomy" id="1797580"/>
    <lineage>
        <taxon>Bacteria</taxon>
        <taxon>Candidatus Campbelliibacteriota</taxon>
    </lineage>
</organism>
<name>A0A1F5EJD0_9BACT</name>
<dbReference type="EMBL" id="MFAC01000008">
    <property type="protein sequence ID" value="OGD67512.1"/>
    <property type="molecule type" value="Genomic_DNA"/>
</dbReference>
<accession>A0A1F5EJD0</accession>
<sequence>MDKNIFYIINRGVEKRRIFLANIRFIHNISDFNSVDNAPQSYMRRGNANLTEVAPPSKQLVDMPLP</sequence>
<dbReference type="AlphaFoldDB" id="A0A1F5EJD0"/>
<dbReference type="STRING" id="1797580.A2Z61_00855"/>
<reference evidence="1 2" key="1">
    <citation type="journal article" date="2016" name="Nat. Commun.">
        <title>Thousands of microbial genomes shed light on interconnected biogeochemical processes in an aquifer system.</title>
        <authorList>
            <person name="Anantharaman K."/>
            <person name="Brown C.T."/>
            <person name="Hug L.A."/>
            <person name="Sharon I."/>
            <person name="Castelle C.J."/>
            <person name="Probst A.J."/>
            <person name="Thomas B.C."/>
            <person name="Singh A."/>
            <person name="Wilkins M.J."/>
            <person name="Karaoz U."/>
            <person name="Brodie E.L."/>
            <person name="Williams K.H."/>
            <person name="Hubbard S.S."/>
            <person name="Banfield J.F."/>
        </authorList>
    </citation>
    <scope>NUCLEOTIDE SEQUENCE [LARGE SCALE GENOMIC DNA]</scope>
</reference>
<comment type="caution">
    <text evidence="1">The sequence shown here is derived from an EMBL/GenBank/DDBJ whole genome shotgun (WGS) entry which is preliminary data.</text>
</comment>
<gene>
    <name evidence="1" type="ORF">A2Z61_00855</name>
</gene>